<keyword evidence="1" id="KW-0472">Membrane</keyword>
<feature type="transmembrane region" description="Helical" evidence="1">
    <location>
        <begin position="88"/>
        <end position="106"/>
    </location>
</feature>
<evidence type="ECO:0000313" key="5">
    <source>
        <dbReference type="EMBL" id="MEC5384840.1"/>
    </source>
</evidence>
<dbReference type="Pfam" id="PF00563">
    <property type="entry name" value="EAL"/>
    <property type="match status" value="1"/>
</dbReference>
<gene>
    <name evidence="5" type="ORF">VVD49_03855</name>
</gene>
<dbReference type="CDD" id="cd01949">
    <property type="entry name" value="GGDEF"/>
    <property type="match status" value="1"/>
</dbReference>
<dbReference type="Pfam" id="PF00990">
    <property type="entry name" value="GGDEF"/>
    <property type="match status" value="1"/>
</dbReference>
<reference evidence="5 6" key="1">
    <citation type="submission" date="2024-01" db="EMBL/GenBank/DDBJ databases">
        <title>Uliginosibacterium soil sp. nov.</title>
        <authorList>
            <person name="Lv Y."/>
        </authorList>
    </citation>
    <scope>NUCLEOTIDE SEQUENCE [LARGE SCALE GENOMIC DNA]</scope>
    <source>
        <strain evidence="5 6">H3</strain>
    </source>
</reference>
<dbReference type="InterPro" id="IPR000014">
    <property type="entry name" value="PAS"/>
</dbReference>
<protein>
    <submittedName>
        <fullName evidence="5">EAL domain-containing protein</fullName>
    </submittedName>
</protein>
<dbReference type="NCBIfam" id="TIGR00254">
    <property type="entry name" value="GGDEF"/>
    <property type="match status" value="1"/>
</dbReference>
<dbReference type="SMART" id="SM00052">
    <property type="entry name" value="EAL"/>
    <property type="match status" value="1"/>
</dbReference>
<dbReference type="PROSITE" id="PS50887">
    <property type="entry name" value="GGDEF"/>
    <property type="match status" value="1"/>
</dbReference>
<keyword evidence="6" id="KW-1185">Reference proteome</keyword>
<feature type="domain" description="EAL" evidence="3">
    <location>
        <begin position="513"/>
        <end position="769"/>
    </location>
</feature>
<dbReference type="SMART" id="SM00267">
    <property type="entry name" value="GGDEF"/>
    <property type="match status" value="1"/>
</dbReference>
<organism evidence="5 6">
    <name type="scientific">Uliginosibacterium silvisoli</name>
    <dbReference type="NCBI Taxonomy" id="3114758"/>
    <lineage>
        <taxon>Bacteria</taxon>
        <taxon>Pseudomonadati</taxon>
        <taxon>Pseudomonadota</taxon>
        <taxon>Betaproteobacteria</taxon>
        <taxon>Rhodocyclales</taxon>
        <taxon>Zoogloeaceae</taxon>
        <taxon>Uliginosibacterium</taxon>
    </lineage>
</organism>
<dbReference type="RefSeq" id="WP_327597807.1">
    <property type="nucleotide sequence ID" value="NZ_JAYXHS010000001.1"/>
</dbReference>
<feature type="transmembrane region" description="Helical" evidence="1">
    <location>
        <begin position="112"/>
        <end position="131"/>
    </location>
</feature>
<feature type="transmembrane region" description="Helical" evidence="1">
    <location>
        <begin position="31"/>
        <end position="51"/>
    </location>
</feature>
<dbReference type="InterPro" id="IPR035965">
    <property type="entry name" value="PAS-like_dom_sf"/>
</dbReference>
<keyword evidence="1" id="KW-1133">Transmembrane helix</keyword>
<dbReference type="Pfam" id="PF13426">
    <property type="entry name" value="PAS_9"/>
    <property type="match status" value="1"/>
</dbReference>
<dbReference type="CDD" id="cd00130">
    <property type="entry name" value="PAS"/>
    <property type="match status" value="1"/>
</dbReference>
<sequence>MQALYLAALADLTLSGLIFVIWRVRPGDRHALYWSFGFASMAGGVALIGHSISSQTFYAPVLSAALIAVGLSALWGGTRWRLGKPQSLLQLGLVSAALFAPAGLSASPLREHIVVAEMASVFLWCGGVLWLRVPGLRLAALTFIARAVFVAAFLVGRKPGTDDPFLYLAILARGACALGLIHNLLSEAMQQWKASEALRRSGSEAASARLASVIESLSDSIYVRDATGRIVMANSACARMLGRSETSEVIGHSVSELIPGMTEEFIGKENADVLGRPDGNELRDETELKRHDDVSFPVERRVSRFHIDDGLAAGDGVLVQMRDLTERKQYEDKLVQQVTVDEITQLPNRRMLMDRLHQALAMARRGGTACAVMLIDLDHFKRINETRGHTLGDALLARAAQRLRNTMREADTVARFGGDEFVVVLTEADPVASPLRVEYAAQRVVEAFQHPFVFDEMQVVTTASVGIAVWPVDGDDADTLVRNADTAMYEIKKSTRNGFCLFNREMNVRVQNILRIDAQLRGALDRQQLRVVFQPIVDATTHRMMKVEALLRWRSATLGDVPPDQFIPVAEETGQINVIGAWVLEESCRKLLQLQAMRQDGAPLTMSVNVSARQLVEPDFASTVDAILARTGMPPGQLELELTERILIDDNPAVLETIAQLRKRGISLSLDDFGTGYSSLSYLTRFALNTIKLDRSFVRDIGSNPQSLDLATAVIAMCRSLGLALVAEGVESADQADLLRQRGCRFLQGYYFGRPVSADEVASVSGFQRETIAG</sequence>
<proteinExistence type="predicted"/>
<accession>A0ABU6K1B0</accession>
<dbReference type="PANTHER" id="PTHR44757:SF2">
    <property type="entry name" value="BIOFILM ARCHITECTURE MAINTENANCE PROTEIN MBAA"/>
    <property type="match status" value="1"/>
</dbReference>
<dbReference type="InterPro" id="IPR001633">
    <property type="entry name" value="EAL_dom"/>
</dbReference>
<dbReference type="PANTHER" id="PTHR44757">
    <property type="entry name" value="DIGUANYLATE CYCLASE DGCP"/>
    <property type="match status" value="1"/>
</dbReference>
<feature type="transmembrane region" description="Helical" evidence="1">
    <location>
        <begin position="138"/>
        <end position="155"/>
    </location>
</feature>
<dbReference type="Gene3D" id="3.20.20.450">
    <property type="entry name" value="EAL domain"/>
    <property type="match status" value="1"/>
</dbReference>
<feature type="domain" description="GGDEF" evidence="4">
    <location>
        <begin position="368"/>
        <end position="504"/>
    </location>
</feature>
<dbReference type="EMBL" id="JAYXHS010000001">
    <property type="protein sequence ID" value="MEC5384840.1"/>
    <property type="molecule type" value="Genomic_DNA"/>
</dbReference>
<dbReference type="SUPFAM" id="SSF55073">
    <property type="entry name" value="Nucleotide cyclase"/>
    <property type="match status" value="1"/>
</dbReference>
<evidence type="ECO:0000256" key="1">
    <source>
        <dbReference type="SAM" id="Phobius"/>
    </source>
</evidence>
<dbReference type="SUPFAM" id="SSF55785">
    <property type="entry name" value="PYP-like sensor domain (PAS domain)"/>
    <property type="match status" value="1"/>
</dbReference>
<evidence type="ECO:0000313" key="6">
    <source>
        <dbReference type="Proteomes" id="UP001331561"/>
    </source>
</evidence>
<feature type="transmembrane region" description="Helical" evidence="1">
    <location>
        <begin position="57"/>
        <end position="76"/>
    </location>
</feature>
<dbReference type="SUPFAM" id="SSF141868">
    <property type="entry name" value="EAL domain-like"/>
    <property type="match status" value="1"/>
</dbReference>
<dbReference type="InterPro" id="IPR043128">
    <property type="entry name" value="Rev_trsase/Diguanyl_cyclase"/>
</dbReference>
<comment type="caution">
    <text evidence="5">The sequence shown here is derived from an EMBL/GenBank/DDBJ whole genome shotgun (WGS) entry which is preliminary data.</text>
</comment>
<dbReference type="PROSITE" id="PS50883">
    <property type="entry name" value="EAL"/>
    <property type="match status" value="1"/>
</dbReference>
<dbReference type="InterPro" id="IPR052155">
    <property type="entry name" value="Biofilm_reg_signaling"/>
</dbReference>
<dbReference type="InterPro" id="IPR035919">
    <property type="entry name" value="EAL_sf"/>
</dbReference>
<dbReference type="SMART" id="SM00091">
    <property type="entry name" value="PAS"/>
    <property type="match status" value="1"/>
</dbReference>
<dbReference type="NCBIfam" id="TIGR00229">
    <property type="entry name" value="sensory_box"/>
    <property type="match status" value="1"/>
</dbReference>
<name>A0ABU6K1B0_9RHOO</name>
<dbReference type="Gene3D" id="3.30.450.20">
    <property type="entry name" value="PAS domain"/>
    <property type="match status" value="1"/>
</dbReference>
<dbReference type="Gene3D" id="3.30.70.270">
    <property type="match status" value="1"/>
</dbReference>
<feature type="domain" description="PAS" evidence="2">
    <location>
        <begin position="206"/>
        <end position="245"/>
    </location>
</feature>
<evidence type="ECO:0000259" key="3">
    <source>
        <dbReference type="PROSITE" id="PS50883"/>
    </source>
</evidence>
<evidence type="ECO:0000259" key="2">
    <source>
        <dbReference type="PROSITE" id="PS50112"/>
    </source>
</evidence>
<dbReference type="Proteomes" id="UP001331561">
    <property type="component" value="Unassembled WGS sequence"/>
</dbReference>
<dbReference type="InterPro" id="IPR029787">
    <property type="entry name" value="Nucleotide_cyclase"/>
</dbReference>
<dbReference type="CDD" id="cd01948">
    <property type="entry name" value="EAL"/>
    <property type="match status" value="1"/>
</dbReference>
<keyword evidence="1" id="KW-0812">Transmembrane</keyword>
<dbReference type="PROSITE" id="PS50112">
    <property type="entry name" value="PAS"/>
    <property type="match status" value="1"/>
</dbReference>
<dbReference type="InterPro" id="IPR000160">
    <property type="entry name" value="GGDEF_dom"/>
</dbReference>
<evidence type="ECO:0000259" key="4">
    <source>
        <dbReference type="PROSITE" id="PS50887"/>
    </source>
</evidence>
<feature type="transmembrane region" description="Helical" evidence="1">
    <location>
        <begin position="6"/>
        <end position="24"/>
    </location>
</feature>